<evidence type="ECO:0000259" key="1">
    <source>
        <dbReference type="PROSITE" id="PS50164"/>
    </source>
</evidence>
<sequence>MYYVYLIQNLINRKIYTGFSNNLRKRISDHIKGRVWTTKRFRKLKLIYYEAFINEKDAREREMYLKTTKGKRTVRLMLKNTFAPFV</sequence>
<dbReference type="EMBL" id="MFIY01000037">
    <property type="protein sequence ID" value="OGF99847.1"/>
    <property type="molecule type" value="Genomic_DNA"/>
</dbReference>
<evidence type="ECO:0000313" key="2">
    <source>
        <dbReference type="EMBL" id="OGF99847.1"/>
    </source>
</evidence>
<proteinExistence type="predicted"/>
<dbReference type="AlphaFoldDB" id="A0A1F5YI19"/>
<accession>A0A1F5YI19</accession>
<evidence type="ECO:0000313" key="3">
    <source>
        <dbReference type="Proteomes" id="UP000178230"/>
    </source>
</evidence>
<organism evidence="2 3">
    <name type="scientific">Candidatus Gottesmanbacteria bacterium RBG_13_37_7</name>
    <dbReference type="NCBI Taxonomy" id="1798369"/>
    <lineage>
        <taxon>Bacteria</taxon>
        <taxon>Candidatus Gottesmaniibacteriota</taxon>
    </lineage>
</organism>
<dbReference type="InterPro" id="IPR035901">
    <property type="entry name" value="GIY-YIG_endonuc_sf"/>
</dbReference>
<reference evidence="2 3" key="1">
    <citation type="journal article" date="2016" name="Nat. Commun.">
        <title>Thousands of microbial genomes shed light on interconnected biogeochemical processes in an aquifer system.</title>
        <authorList>
            <person name="Anantharaman K."/>
            <person name="Brown C.T."/>
            <person name="Hug L.A."/>
            <person name="Sharon I."/>
            <person name="Castelle C.J."/>
            <person name="Probst A.J."/>
            <person name="Thomas B.C."/>
            <person name="Singh A."/>
            <person name="Wilkins M.J."/>
            <person name="Karaoz U."/>
            <person name="Brodie E.L."/>
            <person name="Williams K.H."/>
            <person name="Hubbard S.S."/>
            <person name="Banfield J.F."/>
        </authorList>
    </citation>
    <scope>NUCLEOTIDE SEQUENCE [LARGE SCALE GENOMIC DNA]</scope>
</reference>
<protein>
    <recommendedName>
        <fullName evidence="1">GIY-YIG domain-containing protein</fullName>
    </recommendedName>
</protein>
<dbReference type="SUPFAM" id="SSF82771">
    <property type="entry name" value="GIY-YIG endonuclease"/>
    <property type="match status" value="1"/>
</dbReference>
<dbReference type="InterPro" id="IPR000305">
    <property type="entry name" value="GIY-YIG_endonuc"/>
</dbReference>
<dbReference type="Gene3D" id="3.40.1440.10">
    <property type="entry name" value="GIY-YIG endonuclease"/>
    <property type="match status" value="1"/>
</dbReference>
<feature type="domain" description="GIY-YIG" evidence="1">
    <location>
        <begin position="1"/>
        <end position="81"/>
    </location>
</feature>
<dbReference type="SMART" id="SM00465">
    <property type="entry name" value="GIYc"/>
    <property type="match status" value="1"/>
</dbReference>
<dbReference type="Pfam" id="PF01541">
    <property type="entry name" value="GIY-YIG"/>
    <property type="match status" value="1"/>
</dbReference>
<name>A0A1F5YI19_9BACT</name>
<dbReference type="PROSITE" id="PS50164">
    <property type="entry name" value="GIY_YIG"/>
    <property type="match status" value="1"/>
</dbReference>
<gene>
    <name evidence="2" type="ORF">A2Y99_03045</name>
</gene>
<comment type="caution">
    <text evidence="2">The sequence shown here is derived from an EMBL/GenBank/DDBJ whole genome shotgun (WGS) entry which is preliminary data.</text>
</comment>
<dbReference type="Proteomes" id="UP000178230">
    <property type="component" value="Unassembled WGS sequence"/>
</dbReference>